<keyword evidence="10 15" id="KW-0520">NAD</keyword>
<dbReference type="Gene3D" id="2.20.140.10">
    <property type="entry name" value="WGR domain"/>
    <property type="match status" value="1"/>
</dbReference>
<evidence type="ECO:0000256" key="8">
    <source>
        <dbReference type="ARBA" id="ARBA00022771"/>
    </source>
</evidence>
<dbReference type="EC" id="2.4.2.-" evidence="15"/>
<dbReference type="SUPFAM" id="SSF56399">
    <property type="entry name" value="ADP-ribosylation"/>
    <property type="match status" value="1"/>
</dbReference>
<evidence type="ECO:0000313" key="20">
    <source>
        <dbReference type="Proteomes" id="UP000887566"/>
    </source>
</evidence>
<dbReference type="FunFam" id="2.20.140.10:FF:000001">
    <property type="entry name" value="Poly [ADP-ribose] polymerase"/>
    <property type="match status" value="1"/>
</dbReference>
<dbReference type="WBParaSite" id="PSAMB.scaffold3721size17122.g22325.t1">
    <property type="protein sequence ID" value="PSAMB.scaffold3721size17122.g22325.t1"/>
    <property type="gene ID" value="PSAMB.scaffold3721size17122.g22325"/>
</dbReference>
<keyword evidence="7" id="KW-0013">ADP-ribosylation</keyword>
<dbReference type="SUPFAM" id="SSF47587">
    <property type="entry name" value="Domain of poly(ADP-ribose) polymerase"/>
    <property type="match status" value="1"/>
</dbReference>
<dbReference type="PROSITE" id="PS51060">
    <property type="entry name" value="PARP_ALPHA_HD"/>
    <property type="match status" value="1"/>
</dbReference>
<evidence type="ECO:0000259" key="19">
    <source>
        <dbReference type="PROSITE" id="PS51977"/>
    </source>
</evidence>
<dbReference type="PROSITE" id="PS51059">
    <property type="entry name" value="PARP_CATALYTIC"/>
    <property type="match status" value="1"/>
</dbReference>
<dbReference type="GO" id="GO:0016779">
    <property type="term" value="F:nucleotidyltransferase activity"/>
    <property type="evidence" value="ECO:0007669"/>
    <property type="project" value="UniProtKB-KW"/>
</dbReference>
<proteinExistence type="inferred from homology"/>
<dbReference type="InterPro" id="IPR008893">
    <property type="entry name" value="WGR_domain"/>
</dbReference>
<name>A0A914WAW3_9BILA</name>
<dbReference type="InterPro" id="IPR036616">
    <property type="entry name" value="Poly(ADP-ribose)pol_reg_dom_sf"/>
</dbReference>
<dbReference type="Proteomes" id="UP000887566">
    <property type="component" value="Unplaced"/>
</dbReference>
<feature type="domain" description="PARP catalytic" evidence="17">
    <location>
        <begin position="358"/>
        <end position="574"/>
    </location>
</feature>
<keyword evidence="11" id="KW-0238">DNA-binding</keyword>
<dbReference type="PANTHER" id="PTHR10459:SF66">
    <property type="entry name" value="PROTEIN MONO-ADP-RIBOSYLTRANSFERASE PARP3"/>
    <property type="match status" value="1"/>
</dbReference>
<dbReference type="Pfam" id="PF05406">
    <property type="entry name" value="WGR"/>
    <property type="match status" value="1"/>
</dbReference>
<evidence type="ECO:0000259" key="16">
    <source>
        <dbReference type="PROSITE" id="PS50800"/>
    </source>
</evidence>
<keyword evidence="8" id="KW-0863">Zinc-finger</keyword>
<dbReference type="GO" id="GO:0005730">
    <property type="term" value="C:nucleolus"/>
    <property type="evidence" value="ECO:0007669"/>
    <property type="project" value="TreeGrafter"/>
</dbReference>
<evidence type="ECO:0000256" key="14">
    <source>
        <dbReference type="ARBA" id="ARBA00033987"/>
    </source>
</evidence>
<keyword evidence="20" id="KW-1185">Reference proteome</keyword>
<keyword evidence="2 15" id="KW-0328">Glycosyltransferase</keyword>
<keyword evidence="4" id="KW-0548">Nucleotidyltransferase</keyword>
<evidence type="ECO:0000256" key="1">
    <source>
        <dbReference type="ARBA" id="ARBA00004123"/>
    </source>
</evidence>
<evidence type="ECO:0000313" key="21">
    <source>
        <dbReference type="WBParaSite" id="PSAMB.scaffold3721size17122.g22325.t1"/>
    </source>
</evidence>
<dbReference type="SUPFAM" id="SSF68906">
    <property type="entry name" value="SAP domain"/>
    <property type="match status" value="1"/>
</dbReference>
<dbReference type="GO" id="GO:0003950">
    <property type="term" value="F:NAD+ poly-ADP-ribosyltransferase activity"/>
    <property type="evidence" value="ECO:0007669"/>
    <property type="project" value="UniProtKB-UniRule"/>
</dbReference>
<dbReference type="Pfam" id="PF02877">
    <property type="entry name" value="PARP_reg"/>
    <property type="match status" value="1"/>
</dbReference>
<comment type="catalytic activity">
    <reaction evidence="14">
        <text>NAD(+) + (ADP-D-ribosyl)n-acceptor = nicotinamide + (ADP-D-ribosyl)n+1-acceptor + H(+).</text>
        <dbReference type="EC" id="2.4.2.30"/>
    </reaction>
</comment>
<feature type="domain" description="WGR" evidence="19">
    <location>
        <begin position="105"/>
        <end position="195"/>
    </location>
</feature>
<dbReference type="PROSITE" id="PS51977">
    <property type="entry name" value="WGR"/>
    <property type="match status" value="1"/>
</dbReference>
<dbReference type="Gene3D" id="1.20.142.10">
    <property type="entry name" value="Poly(ADP-ribose) polymerase, regulatory domain"/>
    <property type="match status" value="1"/>
</dbReference>
<dbReference type="PROSITE" id="PS50800">
    <property type="entry name" value="SAP"/>
    <property type="match status" value="1"/>
</dbReference>
<dbReference type="SMART" id="SM00513">
    <property type="entry name" value="SAP"/>
    <property type="match status" value="1"/>
</dbReference>
<dbReference type="Gene3D" id="3.90.228.10">
    <property type="match status" value="1"/>
</dbReference>
<dbReference type="FunFam" id="1.20.142.10:FF:000002">
    <property type="entry name" value="Poly [ADP-ribose] polymerase"/>
    <property type="match status" value="1"/>
</dbReference>
<dbReference type="GO" id="GO:0008270">
    <property type="term" value="F:zinc ion binding"/>
    <property type="evidence" value="ECO:0007669"/>
    <property type="project" value="UniProtKB-KW"/>
</dbReference>
<reference evidence="21" key="1">
    <citation type="submission" date="2022-11" db="UniProtKB">
        <authorList>
            <consortium name="WormBaseParasite"/>
        </authorList>
    </citation>
    <scope>IDENTIFICATION</scope>
</reference>
<dbReference type="InterPro" id="IPR050800">
    <property type="entry name" value="ARTD/PARP"/>
</dbReference>
<dbReference type="InterPro" id="IPR003034">
    <property type="entry name" value="SAP_dom"/>
</dbReference>
<evidence type="ECO:0000256" key="5">
    <source>
        <dbReference type="ARBA" id="ARBA00022723"/>
    </source>
</evidence>
<evidence type="ECO:0000256" key="2">
    <source>
        <dbReference type="ARBA" id="ARBA00022676"/>
    </source>
</evidence>
<keyword evidence="9" id="KW-0862">Zinc</keyword>
<keyword evidence="3 15" id="KW-0808">Transferase</keyword>
<keyword evidence="6" id="KW-0677">Repeat</keyword>
<dbReference type="InterPro" id="IPR036361">
    <property type="entry name" value="SAP_dom_sf"/>
</dbReference>
<evidence type="ECO:0000256" key="13">
    <source>
        <dbReference type="ARBA" id="ARBA00024347"/>
    </source>
</evidence>
<evidence type="ECO:0000256" key="11">
    <source>
        <dbReference type="ARBA" id="ARBA00023125"/>
    </source>
</evidence>
<dbReference type="InterPro" id="IPR036930">
    <property type="entry name" value="WGR_dom_sf"/>
</dbReference>
<sequence length="574" mass="64777">MPPKRKAAKAAAVPAAAAEPAIDWTKKTVAQLKAECKKQGLDCDGKKADLIDRLQCNSNGPSPPKMQKQNTLTKALDELKKSAANEKKKKSKSHAVDKLYPGATNGVVYQDYDCMLNQTNIGHNNNKYYVIQVVQELNMYFTWNRWGRVGESGANSMRGYSDPDEAVEDFKKKFFDKTKNQWEDREKFKAVAGKYTLLDMGDDDEEEEVTMTVATKPTAGVPSKTKTCSLDPMTASLVKLLFDHNMFKEALVKMEIDIKKMPLGKLSKAQIVKGFEVLDQIQNVLDKKKKGNVTQLSSEFYTHIPHDFGRQRPAIIDTPELLRKKLDMLITLGDIEMAQDMLKKEDQLVKQEDDLPLHPLDSHYQLLHCNLALLKAGDKEFQVIEKYFEATKPGYGAKKILHVWRVDRENEGQRFKEHDPVDNRKLLWHGTNVAVVAAILKSGLRIMPHSGGRVGRGIYFASENAKSAGYVGCAQNIGIMFLNEVALGKEKTITMDDSSLKAPPQGFDSIIARGRQEPDAKHDVKIEIDGRHVIVPQGKPIQTEHSNSSFHQSEYLIYKENQCRIRYLLQIQFN</sequence>
<evidence type="ECO:0000259" key="17">
    <source>
        <dbReference type="PROSITE" id="PS51059"/>
    </source>
</evidence>
<protein>
    <recommendedName>
        <fullName evidence="15">Poly [ADP-ribose] polymerase</fullName>
        <shortName evidence="15">PARP</shortName>
        <ecNumber evidence="15">2.4.2.-</ecNumber>
    </recommendedName>
</protein>
<comment type="similarity">
    <text evidence="13">Belongs to the ARTD/PARP family.</text>
</comment>
<dbReference type="CDD" id="cd08002">
    <property type="entry name" value="WGR_PARP3_like"/>
    <property type="match status" value="1"/>
</dbReference>
<keyword evidence="12" id="KW-0539">Nucleus</keyword>
<dbReference type="Gene3D" id="1.10.720.30">
    <property type="entry name" value="SAP domain"/>
    <property type="match status" value="1"/>
</dbReference>
<dbReference type="PANTHER" id="PTHR10459">
    <property type="entry name" value="DNA LIGASE"/>
    <property type="match status" value="1"/>
</dbReference>
<dbReference type="Pfam" id="PF00644">
    <property type="entry name" value="PARP"/>
    <property type="match status" value="1"/>
</dbReference>
<dbReference type="FunFam" id="3.90.228.10:FF:000009">
    <property type="entry name" value="Poly [ADP-ribose] polymerase"/>
    <property type="match status" value="1"/>
</dbReference>
<dbReference type="GO" id="GO:0003677">
    <property type="term" value="F:DNA binding"/>
    <property type="evidence" value="ECO:0007669"/>
    <property type="project" value="UniProtKB-KW"/>
</dbReference>
<comment type="subcellular location">
    <subcellularLocation>
        <location evidence="1">Nucleus</location>
    </subcellularLocation>
</comment>
<evidence type="ECO:0000256" key="7">
    <source>
        <dbReference type="ARBA" id="ARBA00022765"/>
    </source>
</evidence>
<feature type="domain" description="PARP alpha-helical" evidence="18">
    <location>
        <begin position="227"/>
        <end position="343"/>
    </location>
</feature>
<dbReference type="GO" id="GO:0035861">
    <property type="term" value="C:site of double-strand break"/>
    <property type="evidence" value="ECO:0007669"/>
    <property type="project" value="TreeGrafter"/>
</dbReference>
<evidence type="ECO:0000256" key="12">
    <source>
        <dbReference type="ARBA" id="ARBA00023242"/>
    </source>
</evidence>
<evidence type="ECO:0000259" key="18">
    <source>
        <dbReference type="PROSITE" id="PS51060"/>
    </source>
</evidence>
<organism evidence="20 21">
    <name type="scientific">Plectus sambesii</name>
    <dbReference type="NCBI Taxonomy" id="2011161"/>
    <lineage>
        <taxon>Eukaryota</taxon>
        <taxon>Metazoa</taxon>
        <taxon>Ecdysozoa</taxon>
        <taxon>Nematoda</taxon>
        <taxon>Chromadorea</taxon>
        <taxon>Plectida</taxon>
        <taxon>Plectina</taxon>
        <taxon>Plectoidea</taxon>
        <taxon>Plectidae</taxon>
        <taxon>Plectus</taxon>
    </lineage>
</organism>
<dbReference type="InterPro" id="IPR004102">
    <property type="entry name" value="Poly(ADP-ribose)pol_reg_dom"/>
</dbReference>
<dbReference type="GO" id="GO:0070212">
    <property type="term" value="P:protein poly-ADP-ribosylation"/>
    <property type="evidence" value="ECO:0007669"/>
    <property type="project" value="TreeGrafter"/>
</dbReference>
<dbReference type="SMART" id="SM00773">
    <property type="entry name" value="WGR"/>
    <property type="match status" value="1"/>
</dbReference>
<keyword evidence="5" id="KW-0479">Metal-binding</keyword>
<evidence type="ECO:0000256" key="6">
    <source>
        <dbReference type="ARBA" id="ARBA00022737"/>
    </source>
</evidence>
<evidence type="ECO:0000256" key="10">
    <source>
        <dbReference type="ARBA" id="ARBA00023027"/>
    </source>
</evidence>
<evidence type="ECO:0000256" key="15">
    <source>
        <dbReference type="RuleBase" id="RU362114"/>
    </source>
</evidence>
<dbReference type="Pfam" id="PF02037">
    <property type="entry name" value="SAP"/>
    <property type="match status" value="1"/>
</dbReference>
<dbReference type="InterPro" id="IPR012317">
    <property type="entry name" value="Poly(ADP-ribose)pol_cat_dom"/>
</dbReference>
<dbReference type="AlphaFoldDB" id="A0A914WAW3"/>
<evidence type="ECO:0000256" key="4">
    <source>
        <dbReference type="ARBA" id="ARBA00022695"/>
    </source>
</evidence>
<evidence type="ECO:0000256" key="9">
    <source>
        <dbReference type="ARBA" id="ARBA00022833"/>
    </source>
</evidence>
<feature type="domain" description="SAP" evidence="16">
    <location>
        <begin position="24"/>
        <end position="58"/>
    </location>
</feature>
<accession>A0A914WAW3</accession>
<dbReference type="GO" id="GO:1990404">
    <property type="term" value="F:NAD+-protein mono-ADP-ribosyltransferase activity"/>
    <property type="evidence" value="ECO:0007669"/>
    <property type="project" value="TreeGrafter"/>
</dbReference>
<dbReference type="SUPFAM" id="SSF142921">
    <property type="entry name" value="WGR domain-like"/>
    <property type="match status" value="1"/>
</dbReference>
<dbReference type="GO" id="GO:0006302">
    <property type="term" value="P:double-strand break repair"/>
    <property type="evidence" value="ECO:0007669"/>
    <property type="project" value="TreeGrafter"/>
</dbReference>
<dbReference type="CDD" id="cd01437">
    <property type="entry name" value="parp_like"/>
    <property type="match status" value="1"/>
</dbReference>
<evidence type="ECO:0000256" key="3">
    <source>
        <dbReference type="ARBA" id="ARBA00022679"/>
    </source>
</evidence>